<dbReference type="Pfam" id="PF03471">
    <property type="entry name" value="CorC_HlyC"/>
    <property type="match status" value="1"/>
</dbReference>
<dbReference type="PROSITE" id="PS51846">
    <property type="entry name" value="CNNM"/>
    <property type="match status" value="1"/>
</dbReference>
<feature type="domain" description="CBS" evidence="11">
    <location>
        <begin position="216"/>
        <end position="277"/>
    </location>
</feature>
<keyword evidence="5" id="KW-0677">Repeat</keyword>
<keyword evidence="8 10" id="KW-0472">Membrane</keyword>
<keyword evidence="3" id="KW-1003">Cell membrane</keyword>
<comment type="similarity">
    <text evidence="2">Belongs to the UPF0053 family.</text>
</comment>
<feature type="domain" description="CNNM transmembrane" evidence="12">
    <location>
        <begin position="1"/>
        <end position="197"/>
    </location>
</feature>
<dbReference type="GO" id="GO:0005886">
    <property type="term" value="C:plasma membrane"/>
    <property type="evidence" value="ECO:0007669"/>
    <property type="project" value="UniProtKB-SubCell"/>
</dbReference>
<dbReference type="InterPro" id="IPR000644">
    <property type="entry name" value="CBS_dom"/>
</dbReference>
<gene>
    <name evidence="13" type="ORF">FG383_18480</name>
</gene>
<evidence type="ECO:0000256" key="9">
    <source>
        <dbReference type="PROSITE-ProRule" id="PRU00703"/>
    </source>
</evidence>
<protein>
    <submittedName>
        <fullName evidence="13">HlyC/CorC family transporter</fullName>
    </submittedName>
</protein>
<dbReference type="InterPro" id="IPR036318">
    <property type="entry name" value="FAD-bd_PCMH-like_sf"/>
</dbReference>
<evidence type="ECO:0000256" key="1">
    <source>
        <dbReference type="ARBA" id="ARBA00004651"/>
    </source>
</evidence>
<evidence type="ECO:0000256" key="5">
    <source>
        <dbReference type="ARBA" id="ARBA00022737"/>
    </source>
</evidence>
<evidence type="ECO:0000256" key="7">
    <source>
        <dbReference type="ARBA" id="ARBA00023122"/>
    </source>
</evidence>
<dbReference type="SUPFAM" id="SSF56176">
    <property type="entry name" value="FAD-binding/transporter-associated domain-like"/>
    <property type="match status" value="1"/>
</dbReference>
<keyword evidence="4 10" id="KW-0812">Transmembrane</keyword>
<dbReference type="EMBL" id="VDGG01000058">
    <property type="protein sequence ID" value="TQR06986.1"/>
    <property type="molecule type" value="Genomic_DNA"/>
</dbReference>
<comment type="subcellular location">
    <subcellularLocation>
        <location evidence="1">Cell membrane</location>
        <topology evidence="1">Multi-pass membrane protein</topology>
    </subcellularLocation>
</comment>
<sequence length="440" mass="49553">MTAFAVLIAFTAFFVASEFAIVKVRTTRIDQLMAEGNTRAINAKKVVSNLDEYLSACQLGITITALGLGWLGEPTIEAILHPVFEYFVLPESVTSVLSFIIAFSLVTYIHVVVGELTPKTMAIQKSEAITLAVAKPLIIFDRLMYPVIHGMNGSARFLATRVFGLKAVSESEVAHSEEELRMILSDSFKGGEINQAEYKYVNKIFEFDDRIAKEIMVPRTEIISIEKDLTLNEVFELIGVEQYTRYPVTDGDKDHIIGLVNMKNLLTAYIKDPANASTPVIDYMQPIIRVIENIPIGDLLLKIQRERIHMAILMDEYGGTSGLVTIEDIIEEIVGDIRDEFDTDELPEVQKIDENHYIIDAKMLIENVNDLLGINIDEEDIDTIGGWFMTKSYDAIKGEKIIEQGYDFMVKDIDGHHIQYLEIIKSTVVDNDLEELTEEQ</sequence>
<comment type="caution">
    <text evidence="13">The sequence shown here is derived from an EMBL/GenBank/DDBJ whole genome shotgun (WGS) entry which is preliminary data.</text>
</comment>
<dbReference type="PANTHER" id="PTHR43099:SF2">
    <property type="entry name" value="UPF0053 PROTEIN YRKA"/>
    <property type="match status" value="1"/>
</dbReference>
<dbReference type="GO" id="GO:0050660">
    <property type="term" value="F:flavin adenine dinucleotide binding"/>
    <property type="evidence" value="ECO:0007669"/>
    <property type="project" value="InterPro"/>
</dbReference>
<evidence type="ECO:0000256" key="2">
    <source>
        <dbReference type="ARBA" id="ARBA00006337"/>
    </source>
</evidence>
<feature type="domain" description="CBS" evidence="11">
    <location>
        <begin position="283"/>
        <end position="340"/>
    </location>
</feature>
<name>A0A544SP57_9BACI</name>
<dbReference type="CDD" id="cd04590">
    <property type="entry name" value="CBS_pair_CorC_HlyC_assoc"/>
    <property type="match status" value="1"/>
</dbReference>
<keyword evidence="14" id="KW-1185">Reference proteome</keyword>
<dbReference type="SUPFAM" id="SSF54631">
    <property type="entry name" value="CBS-domain pair"/>
    <property type="match status" value="1"/>
</dbReference>
<dbReference type="InterPro" id="IPR005170">
    <property type="entry name" value="Transptr-assoc_dom"/>
</dbReference>
<evidence type="ECO:0000313" key="13">
    <source>
        <dbReference type="EMBL" id="TQR06986.1"/>
    </source>
</evidence>
<dbReference type="Proteomes" id="UP000318937">
    <property type="component" value="Unassembled WGS sequence"/>
</dbReference>
<proteinExistence type="inferred from homology"/>
<evidence type="ECO:0000259" key="11">
    <source>
        <dbReference type="PROSITE" id="PS51371"/>
    </source>
</evidence>
<evidence type="ECO:0000256" key="3">
    <source>
        <dbReference type="ARBA" id="ARBA00022475"/>
    </source>
</evidence>
<dbReference type="InterPro" id="IPR002550">
    <property type="entry name" value="CNNM"/>
</dbReference>
<dbReference type="InterPro" id="IPR051676">
    <property type="entry name" value="UPF0053_domain"/>
</dbReference>
<evidence type="ECO:0000313" key="14">
    <source>
        <dbReference type="Proteomes" id="UP000318937"/>
    </source>
</evidence>
<dbReference type="SMART" id="SM00116">
    <property type="entry name" value="CBS"/>
    <property type="match status" value="2"/>
</dbReference>
<dbReference type="SMART" id="SM01091">
    <property type="entry name" value="CorC_HlyC"/>
    <property type="match status" value="1"/>
</dbReference>
<keyword evidence="7 9" id="KW-0129">CBS domain</keyword>
<dbReference type="PANTHER" id="PTHR43099">
    <property type="entry name" value="UPF0053 PROTEIN YRKA"/>
    <property type="match status" value="1"/>
</dbReference>
<evidence type="ECO:0000256" key="10">
    <source>
        <dbReference type="PROSITE-ProRule" id="PRU01193"/>
    </source>
</evidence>
<dbReference type="AlphaFoldDB" id="A0A544SP57"/>
<reference evidence="13 14" key="1">
    <citation type="submission" date="2019-05" db="EMBL/GenBank/DDBJ databases">
        <title>Psychrobacillus vulpis sp. nov., a new species isolated from feces of a red fox that inhabits in The Tablas de Daimiel Natural Park, Albacete, Spain.</title>
        <authorList>
            <person name="Rodriguez M."/>
            <person name="Reina J.C."/>
            <person name="Bejar V."/>
            <person name="Llamas I."/>
        </authorList>
    </citation>
    <scope>NUCLEOTIDE SEQUENCE [LARGE SCALE GENOMIC DNA]</scope>
    <source>
        <strain evidence="13 14">NHI-2</strain>
    </source>
</reference>
<evidence type="ECO:0000256" key="8">
    <source>
        <dbReference type="ARBA" id="ARBA00023136"/>
    </source>
</evidence>
<dbReference type="Gene3D" id="3.30.465.10">
    <property type="match status" value="1"/>
</dbReference>
<dbReference type="InterPro" id="IPR016169">
    <property type="entry name" value="FAD-bd_PCMH_sub2"/>
</dbReference>
<dbReference type="FunFam" id="3.10.580.10:FF:000002">
    <property type="entry name" value="Magnesium/cobalt efflux protein CorC"/>
    <property type="match status" value="1"/>
</dbReference>
<evidence type="ECO:0000259" key="12">
    <source>
        <dbReference type="PROSITE" id="PS51846"/>
    </source>
</evidence>
<dbReference type="Gene3D" id="3.10.580.10">
    <property type="entry name" value="CBS-domain"/>
    <property type="match status" value="1"/>
</dbReference>
<dbReference type="Pfam" id="PF00571">
    <property type="entry name" value="CBS"/>
    <property type="match status" value="2"/>
</dbReference>
<dbReference type="PROSITE" id="PS51371">
    <property type="entry name" value="CBS"/>
    <property type="match status" value="2"/>
</dbReference>
<accession>A0A544SP57</accession>
<dbReference type="InterPro" id="IPR046342">
    <property type="entry name" value="CBS_dom_sf"/>
</dbReference>
<organism evidence="13 14">
    <name type="scientific">Psychrobacillus soli</name>
    <dbReference type="NCBI Taxonomy" id="1543965"/>
    <lineage>
        <taxon>Bacteria</taxon>
        <taxon>Bacillati</taxon>
        <taxon>Bacillota</taxon>
        <taxon>Bacilli</taxon>
        <taxon>Bacillales</taxon>
        <taxon>Bacillaceae</taxon>
        <taxon>Psychrobacillus</taxon>
    </lineage>
</organism>
<evidence type="ECO:0000256" key="6">
    <source>
        <dbReference type="ARBA" id="ARBA00022989"/>
    </source>
</evidence>
<dbReference type="OrthoDB" id="9798188at2"/>
<dbReference type="Pfam" id="PF01595">
    <property type="entry name" value="CNNM"/>
    <property type="match status" value="1"/>
</dbReference>
<evidence type="ECO:0000256" key="4">
    <source>
        <dbReference type="ARBA" id="ARBA00022692"/>
    </source>
</evidence>
<dbReference type="InterPro" id="IPR044751">
    <property type="entry name" value="Ion_transp-like_CBS"/>
</dbReference>
<keyword evidence="6 10" id="KW-1133">Transmembrane helix</keyword>